<dbReference type="InParanoid" id="A0A1Y1U8T7"/>
<reference evidence="1 2" key="1">
    <citation type="submission" date="2017-03" db="EMBL/GenBank/DDBJ databases">
        <title>Widespread Adenine N6-methylation of Active Genes in Fungi.</title>
        <authorList>
            <consortium name="DOE Joint Genome Institute"/>
            <person name="Mondo S.J."/>
            <person name="Dannebaum R.O."/>
            <person name="Kuo R.C."/>
            <person name="Louie K.B."/>
            <person name="Bewick A.J."/>
            <person name="Labutti K."/>
            <person name="Haridas S."/>
            <person name="Kuo A."/>
            <person name="Salamov A."/>
            <person name="Ahrendt S.R."/>
            <person name="Lau R."/>
            <person name="Bowen B.P."/>
            <person name="Lipzen A."/>
            <person name="Sullivan W."/>
            <person name="Andreopoulos W.B."/>
            <person name="Clum A."/>
            <person name="Lindquist E."/>
            <person name="Daum C."/>
            <person name="Northen T.R."/>
            <person name="Ramamoorthy G."/>
            <person name="Schmitz R.J."/>
            <person name="Gryganskyi A."/>
            <person name="Culley D."/>
            <person name="Magnuson J."/>
            <person name="James T.Y."/>
            <person name="O'Malley M.A."/>
            <person name="Stajich J.E."/>
            <person name="Spatafora J.W."/>
            <person name="Visel A."/>
            <person name="Grigoriev I.V."/>
        </authorList>
    </citation>
    <scope>NUCLEOTIDE SEQUENCE [LARGE SCALE GENOMIC DNA]</scope>
    <source>
        <strain evidence="1 2">NRRL Y-17943</strain>
    </source>
</reference>
<dbReference type="EMBL" id="NBSH01000016">
    <property type="protein sequence ID" value="ORX33906.1"/>
    <property type="molecule type" value="Genomic_DNA"/>
</dbReference>
<evidence type="ECO:0000313" key="1">
    <source>
        <dbReference type="EMBL" id="ORX33906.1"/>
    </source>
</evidence>
<protein>
    <submittedName>
        <fullName evidence="1">Uncharacterized protein</fullName>
    </submittedName>
</protein>
<dbReference type="RefSeq" id="XP_021868194.1">
    <property type="nucleotide sequence ID" value="XM_022012115.1"/>
</dbReference>
<comment type="caution">
    <text evidence="1">The sequence shown here is derived from an EMBL/GenBank/DDBJ whole genome shotgun (WGS) entry which is preliminary data.</text>
</comment>
<dbReference type="GeneID" id="33553923"/>
<dbReference type="Proteomes" id="UP000193218">
    <property type="component" value="Unassembled WGS sequence"/>
</dbReference>
<dbReference type="AlphaFoldDB" id="A0A1Y1U8T7"/>
<evidence type="ECO:0000313" key="2">
    <source>
        <dbReference type="Proteomes" id="UP000193218"/>
    </source>
</evidence>
<sequence>MHTWWNSLSAERNHSNGLVNAHSSQEIETLTHQFYLAEWIVSTTVSSLGIASTVCGQVTMPFPSAALQVHLCLPWDAPEDFLPFTKLCGSFHRDLSARQRCNIVFEPKHHSGFQYFPCHSFIVFLHTLLLVPHSLASSTSSPHQVPTTLTTILRRVTTPIRRLSPVLLS</sequence>
<organism evidence="1 2">
    <name type="scientific">Kockovaella imperatae</name>
    <dbReference type="NCBI Taxonomy" id="4999"/>
    <lineage>
        <taxon>Eukaryota</taxon>
        <taxon>Fungi</taxon>
        <taxon>Dikarya</taxon>
        <taxon>Basidiomycota</taxon>
        <taxon>Agaricomycotina</taxon>
        <taxon>Tremellomycetes</taxon>
        <taxon>Tremellales</taxon>
        <taxon>Cuniculitremaceae</taxon>
        <taxon>Kockovaella</taxon>
    </lineage>
</organism>
<keyword evidence="2" id="KW-1185">Reference proteome</keyword>
<proteinExistence type="predicted"/>
<gene>
    <name evidence="1" type="ORF">BD324DRAFT_182716</name>
</gene>
<accession>A0A1Y1U8T7</accession>
<name>A0A1Y1U8T7_9TREE</name>